<sequence>MHDVWQNSQISNWLVDSQEIPLQQHFKHDASVLSLLRLFEFSKGPPEEAHISEALSQEMMNTHAPSVGSTSDHARSYLTS</sequence>
<name>A0A8S9X215_APOLU</name>
<reference evidence="1" key="1">
    <citation type="journal article" date="2021" name="Mol. Ecol. Resour.">
        <title>Apolygus lucorum genome provides insights into omnivorousness and mesophyll feeding.</title>
        <authorList>
            <person name="Liu Y."/>
            <person name="Liu H."/>
            <person name="Wang H."/>
            <person name="Huang T."/>
            <person name="Liu B."/>
            <person name="Yang B."/>
            <person name="Yin L."/>
            <person name="Li B."/>
            <person name="Zhang Y."/>
            <person name="Zhang S."/>
            <person name="Jiang F."/>
            <person name="Zhang X."/>
            <person name="Ren Y."/>
            <person name="Wang B."/>
            <person name="Wang S."/>
            <person name="Lu Y."/>
            <person name="Wu K."/>
            <person name="Fan W."/>
            <person name="Wang G."/>
        </authorList>
    </citation>
    <scope>NUCLEOTIDE SEQUENCE</scope>
    <source>
        <strain evidence="1">12Hb</strain>
    </source>
</reference>
<accession>A0A8S9X215</accession>
<organism evidence="1 2">
    <name type="scientific">Apolygus lucorum</name>
    <name type="common">Small green plant bug</name>
    <name type="synonym">Lygocoris lucorum</name>
    <dbReference type="NCBI Taxonomy" id="248454"/>
    <lineage>
        <taxon>Eukaryota</taxon>
        <taxon>Metazoa</taxon>
        <taxon>Ecdysozoa</taxon>
        <taxon>Arthropoda</taxon>
        <taxon>Hexapoda</taxon>
        <taxon>Insecta</taxon>
        <taxon>Pterygota</taxon>
        <taxon>Neoptera</taxon>
        <taxon>Paraneoptera</taxon>
        <taxon>Hemiptera</taxon>
        <taxon>Heteroptera</taxon>
        <taxon>Panheteroptera</taxon>
        <taxon>Cimicomorpha</taxon>
        <taxon>Miridae</taxon>
        <taxon>Mirini</taxon>
        <taxon>Apolygus</taxon>
    </lineage>
</organism>
<evidence type="ECO:0000313" key="2">
    <source>
        <dbReference type="Proteomes" id="UP000466442"/>
    </source>
</evidence>
<evidence type="ECO:0000313" key="1">
    <source>
        <dbReference type="EMBL" id="KAF6202983.1"/>
    </source>
</evidence>
<dbReference type="Proteomes" id="UP000466442">
    <property type="component" value="Unassembled WGS sequence"/>
</dbReference>
<keyword evidence="2" id="KW-1185">Reference proteome</keyword>
<comment type="caution">
    <text evidence="1">The sequence shown here is derived from an EMBL/GenBank/DDBJ whole genome shotgun (WGS) entry which is preliminary data.</text>
</comment>
<proteinExistence type="predicted"/>
<dbReference type="EMBL" id="WIXP02000011">
    <property type="protein sequence ID" value="KAF6202983.1"/>
    <property type="molecule type" value="Genomic_DNA"/>
</dbReference>
<protein>
    <submittedName>
        <fullName evidence="1">Uncharacterized protein</fullName>
    </submittedName>
</protein>
<dbReference type="AlphaFoldDB" id="A0A8S9X215"/>
<gene>
    <name evidence="1" type="ORF">GE061_003395</name>
</gene>